<sequence length="179" mass="19206">MTVRTLRITALAAASLLALSCGESSQATSAPGAAVAPRATLTVTPRAPAAPAAARARVRGAVVRFSARGVHVDVTIRSDSPTTRDLLARLPLRIDLEELSGREKIAYLSPGLRTKGSPGSDPKDGDLIYYRPWGNLGFYYDAAGIGYSDETINLGTYRATRRQLDRLQGRGVTVRVLRR</sequence>
<dbReference type="EMBL" id="CP114014">
    <property type="protein sequence ID" value="XAY08403.1"/>
    <property type="molecule type" value="Genomic_DNA"/>
</dbReference>
<proteinExistence type="predicted"/>
<evidence type="ECO:0000313" key="3">
    <source>
        <dbReference type="EMBL" id="XAY08403.1"/>
    </source>
</evidence>
<gene>
    <name evidence="3" type="ORF">DSM112329_05303</name>
</gene>
<organism evidence="3">
    <name type="scientific">Paraconexibacter sp. AEG42_29</name>
    <dbReference type="NCBI Taxonomy" id="2997339"/>
    <lineage>
        <taxon>Bacteria</taxon>
        <taxon>Bacillati</taxon>
        <taxon>Actinomycetota</taxon>
        <taxon>Thermoleophilia</taxon>
        <taxon>Solirubrobacterales</taxon>
        <taxon>Paraconexibacteraceae</taxon>
        <taxon>Paraconexibacter</taxon>
    </lineage>
</organism>
<dbReference type="SUPFAM" id="SSF50891">
    <property type="entry name" value="Cyclophilin-like"/>
    <property type="match status" value="1"/>
</dbReference>
<dbReference type="PROSITE" id="PS51257">
    <property type="entry name" value="PROKAR_LIPOPROTEIN"/>
    <property type="match status" value="1"/>
</dbReference>
<feature type="chain" id="PRO_5043806255" description="Cyclophilin-like domain-containing protein" evidence="1">
    <location>
        <begin position="30"/>
        <end position="179"/>
    </location>
</feature>
<evidence type="ECO:0000256" key="1">
    <source>
        <dbReference type="SAM" id="SignalP"/>
    </source>
</evidence>
<keyword evidence="1" id="KW-0732">Signal</keyword>
<reference evidence="3" key="1">
    <citation type="submission" date="2022-12" db="EMBL/GenBank/DDBJ databases">
        <title>Paraconexibacter alkalitolerans sp. nov. and Baekduia alba sp. nov., isolated from soil and emended description of the genera Paraconexibacter (Chun et al., 2020) and Baekduia (An et al., 2020).</title>
        <authorList>
            <person name="Vieira S."/>
            <person name="Huber K.J."/>
            <person name="Geppert A."/>
            <person name="Wolf J."/>
            <person name="Neumann-Schaal M."/>
            <person name="Muesken M."/>
            <person name="Overmann J."/>
        </authorList>
    </citation>
    <scope>NUCLEOTIDE SEQUENCE</scope>
    <source>
        <strain evidence="3">AEG42_29</strain>
    </source>
</reference>
<accession>A0AAU7B3F0</accession>
<protein>
    <recommendedName>
        <fullName evidence="2">Cyclophilin-like domain-containing protein</fullName>
    </recommendedName>
</protein>
<feature type="signal peptide" evidence="1">
    <location>
        <begin position="1"/>
        <end position="29"/>
    </location>
</feature>
<evidence type="ECO:0000259" key="2">
    <source>
        <dbReference type="Pfam" id="PF18050"/>
    </source>
</evidence>
<feature type="domain" description="Cyclophilin-like" evidence="2">
    <location>
        <begin position="71"/>
        <end position="169"/>
    </location>
</feature>
<dbReference type="RefSeq" id="WP_354699584.1">
    <property type="nucleotide sequence ID" value="NZ_CP114014.1"/>
</dbReference>
<dbReference type="KEGG" id="parq:DSM112329_05303"/>
<dbReference type="InterPro" id="IPR041183">
    <property type="entry name" value="Cyclophilin-like"/>
</dbReference>
<dbReference type="AlphaFoldDB" id="A0AAU7B3F0"/>
<dbReference type="Pfam" id="PF18050">
    <property type="entry name" value="Cyclophil_like2"/>
    <property type="match status" value="1"/>
</dbReference>
<dbReference type="Gene3D" id="2.40.100.20">
    <property type="match status" value="1"/>
</dbReference>
<dbReference type="InterPro" id="IPR029000">
    <property type="entry name" value="Cyclophilin-like_dom_sf"/>
</dbReference>
<name>A0AAU7B3F0_9ACTN</name>